<evidence type="ECO:0000313" key="3">
    <source>
        <dbReference type="Proteomes" id="UP001056708"/>
    </source>
</evidence>
<dbReference type="PANTHER" id="PTHR37957:SF1">
    <property type="entry name" value="PHYTASE-LIKE DOMAIN-CONTAINING PROTEIN"/>
    <property type="match status" value="1"/>
</dbReference>
<accession>A0ABY5AMP1</accession>
<sequence length="368" mass="40417">MPLSLELLDESVLPSQEIEKTRIGGLSAITYDRQTGNYYALSDDRGFVSPARFYTLSIDIGGKDPDLFQIRKITIKDVTLLRDEAGELFPPGTIDPEGIALSPDRTLFIASEGVSQDGIPPFVDEFDLTTGRRLRALPVPSYMIPDAAGSEQTLGVQNNLGFESLTIGGVGTGEPYRVFAATESALLQDLPWLEEQRQQAPPDDPVPLTTRLLHYVVVENRAQVVAEHLYPLDEPPSLLTVNNGLVELLSLDGANALRSRPGGYFLSLERTFGAEGFGAKLFQMAIASASDVSTLTYLQGDAKDFQPVEKQLLLNLNYIEGFHPDNLEGMTFGPRLPDGSQSLILVSDDNFRDNQVNQFVLLRLTSQR</sequence>
<dbReference type="RefSeq" id="WP_252662493.1">
    <property type="nucleotide sequence ID" value="NZ_CP098611.1"/>
</dbReference>
<evidence type="ECO:0000313" key="2">
    <source>
        <dbReference type="EMBL" id="USR90465.1"/>
    </source>
</evidence>
<name>A0ABY5AMP1_9CYAN</name>
<keyword evidence="3" id="KW-1185">Reference proteome</keyword>
<dbReference type="PANTHER" id="PTHR37957">
    <property type="entry name" value="BLR7070 PROTEIN"/>
    <property type="match status" value="1"/>
</dbReference>
<reference evidence="2" key="1">
    <citation type="submission" date="2022-06" db="EMBL/GenBank/DDBJ databases">
        <title>Genome sequence of Phormidium yuhuli AB48 isolated from an industrial photobioreactor environment.</title>
        <authorList>
            <person name="Qiu Y."/>
            <person name="Noonan A.J.C."/>
            <person name="Dofher K."/>
            <person name="Koch M."/>
            <person name="Kieft B."/>
            <person name="Lin X."/>
            <person name="Ziels R.M."/>
            <person name="Hallam S.J."/>
        </authorList>
    </citation>
    <scope>NUCLEOTIDE SEQUENCE</scope>
    <source>
        <strain evidence="2">AB48</strain>
    </source>
</reference>
<feature type="domain" description="Phytase-like" evidence="1">
    <location>
        <begin position="21"/>
        <end position="351"/>
    </location>
</feature>
<dbReference type="Proteomes" id="UP001056708">
    <property type="component" value="Chromosome"/>
</dbReference>
<dbReference type="Pfam" id="PF13449">
    <property type="entry name" value="Phytase-like"/>
    <property type="match status" value="1"/>
</dbReference>
<protein>
    <submittedName>
        <fullName evidence="2">Esterase-like activity of phytase family protein</fullName>
    </submittedName>
</protein>
<dbReference type="InterPro" id="IPR027372">
    <property type="entry name" value="Phytase-like_dom"/>
</dbReference>
<proteinExistence type="predicted"/>
<evidence type="ECO:0000259" key="1">
    <source>
        <dbReference type="Pfam" id="PF13449"/>
    </source>
</evidence>
<dbReference type="EMBL" id="CP098611">
    <property type="protein sequence ID" value="USR90465.1"/>
    <property type="molecule type" value="Genomic_DNA"/>
</dbReference>
<gene>
    <name evidence="2" type="ORF">NEA10_16735</name>
</gene>
<organism evidence="2 3">
    <name type="scientific">Phormidium yuhuli AB48</name>
    <dbReference type="NCBI Taxonomy" id="2940671"/>
    <lineage>
        <taxon>Bacteria</taxon>
        <taxon>Bacillati</taxon>
        <taxon>Cyanobacteriota</taxon>
        <taxon>Cyanophyceae</taxon>
        <taxon>Oscillatoriophycideae</taxon>
        <taxon>Oscillatoriales</taxon>
        <taxon>Oscillatoriaceae</taxon>
        <taxon>Phormidium</taxon>
        <taxon>Phormidium yuhuli</taxon>
    </lineage>
</organism>